<reference evidence="3" key="3">
    <citation type="submission" date="2025-09" db="UniProtKB">
        <authorList>
            <consortium name="Ensembl"/>
        </authorList>
    </citation>
    <scope>IDENTIFICATION</scope>
</reference>
<proteinExistence type="predicted"/>
<reference evidence="3" key="1">
    <citation type="submission" date="2019-05" db="EMBL/GenBank/DDBJ databases">
        <authorList>
            <person name="Zhang S."/>
            <person name="Liu J."/>
        </authorList>
    </citation>
    <scope>NUCLEOTIDE SEQUENCE [LARGE SCALE GENOMIC DNA]</scope>
</reference>
<keyword evidence="2" id="KW-0732">Signal</keyword>
<sequence>MKFLVFLALVAVSTFLVSGQVTTEVPAASSPAAATSTAAPTTATAATTSTAAPTTATVAAKTTTAAKTPFLPHGFSYFTAKSYH</sequence>
<evidence type="ECO:0000313" key="3">
    <source>
        <dbReference type="Ensembl" id="ENSBGRP00000000917.1"/>
    </source>
</evidence>
<dbReference type="Ensembl" id="ENSBGRT00000001068.1">
    <property type="protein sequence ID" value="ENSBGRP00000000917.1"/>
    <property type="gene ID" value="ENSBGRG00000000602.1"/>
</dbReference>
<keyword evidence="4" id="KW-1185">Reference proteome</keyword>
<accession>A0A8C0A2D9</accession>
<reference evidence="3" key="2">
    <citation type="submission" date="2025-08" db="UniProtKB">
        <authorList>
            <consortium name="Ensembl"/>
        </authorList>
    </citation>
    <scope>IDENTIFICATION</scope>
</reference>
<organism evidence="3 4">
    <name type="scientific">Bos mutus grunniens</name>
    <name type="common">Wild yak</name>
    <name type="synonym">Bos grunniens</name>
    <dbReference type="NCBI Taxonomy" id="30521"/>
    <lineage>
        <taxon>Eukaryota</taxon>
        <taxon>Metazoa</taxon>
        <taxon>Chordata</taxon>
        <taxon>Craniata</taxon>
        <taxon>Vertebrata</taxon>
        <taxon>Euteleostomi</taxon>
        <taxon>Mammalia</taxon>
        <taxon>Eutheria</taxon>
        <taxon>Laurasiatheria</taxon>
        <taxon>Artiodactyla</taxon>
        <taxon>Ruminantia</taxon>
        <taxon>Pecora</taxon>
        <taxon>Bovidae</taxon>
        <taxon>Bovinae</taxon>
        <taxon>Bos</taxon>
    </lineage>
</organism>
<protein>
    <submittedName>
        <fullName evidence="3">Uncharacterized protein</fullName>
    </submittedName>
</protein>
<feature type="signal peptide" evidence="2">
    <location>
        <begin position="1"/>
        <end position="19"/>
    </location>
</feature>
<feature type="region of interest" description="Disordered" evidence="1">
    <location>
        <begin position="27"/>
        <end position="46"/>
    </location>
</feature>
<dbReference type="AlphaFoldDB" id="A0A8C0A2D9"/>
<dbReference type="Proteomes" id="UP000694520">
    <property type="component" value="Chromosome 5"/>
</dbReference>
<evidence type="ECO:0000313" key="4">
    <source>
        <dbReference type="Proteomes" id="UP000694520"/>
    </source>
</evidence>
<feature type="chain" id="PRO_5034282612" evidence="2">
    <location>
        <begin position="20"/>
        <end position="84"/>
    </location>
</feature>
<evidence type="ECO:0000256" key="2">
    <source>
        <dbReference type="SAM" id="SignalP"/>
    </source>
</evidence>
<evidence type="ECO:0000256" key="1">
    <source>
        <dbReference type="SAM" id="MobiDB-lite"/>
    </source>
</evidence>
<name>A0A8C0A2D9_BOSMU</name>